<reference evidence="2 3" key="1">
    <citation type="submission" date="2017-12" db="EMBL/GenBank/DDBJ databases">
        <title>Hemimetabolous genomes reveal molecular basis of termite eusociality.</title>
        <authorList>
            <person name="Harrison M.C."/>
            <person name="Jongepier E."/>
            <person name="Robertson H.M."/>
            <person name="Arning N."/>
            <person name="Bitard-Feildel T."/>
            <person name="Chao H."/>
            <person name="Childers C.P."/>
            <person name="Dinh H."/>
            <person name="Doddapaneni H."/>
            <person name="Dugan S."/>
            <person name="Gowin J."/>
            <person name="Greiner C."/>
            <person name="Han Y."/>
            <person name="Hu H."/>
            <person name="Hughes D.S.T."/>
            <person name="Huylmans A.-K."/>
            <person name="Kemena C."/>
            <person name="Kremer L.P.M."/>
            <person name="Lee S.L."/>
            <person name="Lopez-Ezquerra A."/>
            <person name="Mallet L."/>
            <person name="Monroy-Kuhn J.M."/>
            <person name="Moser A."/>
            <person name="Murali S.C."/>
            <person name="Muzny D.M."/>
            <person name="Otani S."/>
            <person name="Piulachs M.-D."/>
            <person name="Poelchau M."/>
            <person name="Qu J."/>
            <person name="Schaub F."/>
            <person name="Wada-Katsumata A."/>
            <person name="Worley K.C."/>
            <person name="Xie Q."/>
            <person name="Ylla G."/>
            <person name="Poulsen M."/>
            <person name="Gibbs R.A."/>
            <person name="Schal C."/>
            <person name="Richards S."/>
            <person name="Belles X."/>
            <person name="Korb J."/>
            <person name="Bornberg-Bauer E."/>
        </authorList>
    </citation>
    <scope>NUCLEOTIDE SEQUENCE [LARGE SCALE GENOMIC DNA]</scope>
    <source>
        <tissue evidence="2">Whole body</tissue>
    </source>
</reference>
<sequence>MKRKRSELQQLIDEQEDEKITLQREIEKMSFRLAQINASLSQMTAARSKYDHTIAETEAAYTKVCVYTIIFYQILDFIKLPTSCRNILLLMEPKGSLPYTQETSTCSDHE</sequence>
<protein>
    <submittedName>
        <fullName evidence="2">Uncharacterized protein</fullName>
    </submittedName>
</protein>
<dbReference type="GO" id="GO:0005813">
    <property type="term" value="C:centrosome"/>
    <property type="evidence" value="ECO:0007669"/>
    <property type="project" value="TreeGrafter"/>
</dbReference>
<evidence type="ECO:0000313" key="2">
    <source>
        <dbReference type="EMBL" id="PNF27390.1"/>
    </source>
</evidence>
<gene>
    <name evidence="2" type="ORF">B7P43_G17303</name>
</gene>
<keyword evidence="3" id="KW-1185">Reference proteome</keyword>
<evidence type="ECO:0000256" key="1">
    <source>
        <dbReference type="SAM" id="Coils"/>
    </source>
</evidence>
<dbReference type="Proteomes" id="UP000235965">
    <property type="component" value="Unassembled WGS sequence"/>
</dbReference>
<keyword evidence="1" id="KW-0175">Coiled coil</keyword>
<proteinExistence type="predicted"/>
<dbReference type="InParanoid" id="A0A2J7QFM2"/>
<dbReference type="OrthoDB" id="295355at2759"/>
<evidence type="ECO:0000313" key="3">
    <source>
        <dbReference type="Proteomes" id="UP000235965"/>
    </source>
</evidence>
<name>A0A2J7QFM2_9NEOP</name>
<dbReference type="EMBL" id="NEVH01014857">
    <property type="protein sequence ID" value="PNF27390.1"/>
    <property type="molecule type" value="Genomic_DNA"/>
</dbReference>
<dbReference type="AlphaFoldDB" id="A0A2J7QFM2"/>
<dbReference type="STRING" id="105785.A0A2J7QFM2"/>
<dbReference type="GO" id="GO:0036064">
    <property type="term" value="C:ciliary basal body"/>
    <property type="evidence" value="ECO:0007669"/>
    <property type="project" value="TreeGrafter"/>
</dbReference>
<organism evidence="2 3">
    <name type="scientific">Cryptotermes secundus</name>
    <dbReference type="NCBI Taxonomy" id="105785"/>
    <lineage>
        <taxon>Eukaryota</taxon>
        <taxon>Metazoa</taxon>
        <taxon>Ecdysozoa</taxon>
        <taxon>Arthropoda</taxon>
        <taxon>Hexapoda</taxon>
        <taxon>Insecta</taxon>
        <taxon>Pterygota</taxon>
        <taxon>Neoptera</taxon>
        <taxon>Polyneoptera</taxon>
        <taxon>Dictyoptera</taxon>
        <taxon>Blattodea</taxon>
        <taxon>Blattoidea</taxon>
        <taxon>Termitoidae</taxon>
        <taxon>Kalotermitidae</taxon>
        <taxon>Cryptotermitinae</taxon>
        <taxon>Cryptotermes</taxon>
    </lineage>
</organism>
<dbReference type="PANTHER" id="PTHR28661">
    <property type="entry name" value="SJOEGREN SYNDROME NUCLEAR AUTOANTIGEN 1"/>
    <property type="match status" value="1"/>
</dbReference>
<dbReference type="InterPro" id="IPR033362">
    <property type="entry name" value="SSNA1_fam"/>
</dbReference>
<comment type="caution">
    <text evidence="2">The sequence shown here is derived from an EMBL/GenBank/DDBJ whole genome shotgun (WGS) entry which is preliminary data.</text>
</comment>
<feature type="coiled-coil region" evidence="1">
    <location>
        <begin position="1"/>
        <end position="32"/>
    </location>
</feature>
<accession>A0A2J7QFM2</accession>
<dbReference type="PANTHER" id="PTHR28661:SF1">
    <property type="entry name" value="MICROTUBULE NUCLEATION FACTOR SSNA1"/>
    <property type="match status" value="1"/>
</dbReference>